<proteinExistence type="predicted"/>
<reference evidence="1 2" key="1">
    <citation type="submission" date="2019-03" db="EMBL/GenBank/DDBJ databases">
        <title>Metabolic reconstructions from genomes of highly enriched 'Candidatus Accumulibacter' and 'Candidatus Competibacter' bioreactor populations.</title>
        <authorList>
            <person name="Annavajhala M.K."/>
            <person name="Welles L."/>
            <person name="Abbas B."/>
            <person name="Sorokin D."/>
            <person name="Park H."/>
            <person name="Van Loosdrecht M."/>
            <person name="Chandran K."/>
        </authorList>
    </citation>
    <scope>NUCLEOTIDE SEQUENCE [LARGE SCALE GENOMIC DNA]</scope>
    <source>
        <strain evidence="1 2">SBR_S</strain>
    </source>
</reference>
<dbReference type="EMBL" id="SPMY01000024">
    <property type="protein sequence ID" value="NMQ27882.1"/>
    <property type="molecule type" value="Genomic_DNA"/>
</dbReference>
<dbReference type="RefSeq" id="WP_169066342.1">
    <property type="nucleotide sequence ID" value="NZ_SPMY01000024.1"/>
</dbReference>
<name>A0ABX1TUD0_9PROT</name>
<protein>
    <submittedName>
        <fullName evidence="1">Uncharacterized protein</fullName>
    </submittedName>
</protein>
<sequence length="112" mass="11936">MSPATIIREAAGDGVNLSLSEAETIKAAGDQAAVNRWLPAIRAHKAFIVVLLVDAAVRRWLAAIGETDQETIDEVLAACRRDSEVRAYFLGRARNAGMDAHSSAGKVVDTTC</sequence>
<organism evidence="1 2">
    <name type="scientific">Candidatus Accumulibacter phosphatis</name>
    <dbReference type="NCBI Taxonomy" id="327160"/>
    <lineage>
        <taxon>Bacteria</taxon>
        <taxon>Pseudomonadati</taxon>
        <taxon>Pseudomonadota</taxon>
        <taxon>Betaproteobacteria</taxon>
        <taxon>Candidatus Accumulibacter</taxon>
    </lineage>
</organism>
<keyword evidence="2" id="KW-1185">Reference proteome</keyword>
<accession>A0ABX1TUD0</accession>
<evidence type="ECO:0000313" key="1">
    <source>
        <dbReference type="EMBL" id="NMQ27882.1"/>
    </source>
</evidence>
<gene>
    <name evidence="1" type="ORF">E4Q23_08995</name>
</gene>
<dbReference type="Proteomes" id="UP000749010">
    <property type="component" value="Unassembled WGS sequence"/>
</dbReference>
<evidence type="ECO:0000313" key="2">
    <source>
        <dbReference type="Proteomes" id="UP000749010"/>
    </source>
</evidence>
<comment type="caution">
    <text evidence="1">The sequence shown here is derived from an EMBL/GenBank/DDBJ whole genome shotgun (WGS) entry which is preliminary data.</text>
</comment>